<accession>F3QIL3</accession>
<name>F3QIL3_9BURK</name>
<evidence type="ECO:0000256" key="1">
    <source>
        <dbReference type="SAM" id="Phobius"/>
    </source>
</evidence>
<evidence type="ECO:0000313" key="2">
    <source>
        <dbReference type="EMBL" id="EGG56409.1"/>
    </source>
</evidence>
<keyword evidence="1" id="KW-0812">Transmembrane</keyword>
<gene>
    <name evidence="2" type="ORF">HMPREF9439_00762</name>
</gene>
<feature type="transmembrane region" description="Helical" evidence="1">
    <location>
        <begin position="96"/>
        <end position="113"/>
    </location>
</feature>
<feature type="transmembrane region" description="Helical" evidence="1">
    <location>
        <begin position="119"/>
        <end position="138"/>
    </location>
</feature>
<keyword evidence="1" id="KW-0472">Membrane</keyword>
<dbReference type="EMBL" id="AFBP01000017">
    <property type="protein sequence ID" value="EGG56409.1"/>
    <property type="molecule type" value="Genomic_DNA"/>
</dbReference>
<dbReference type="AlphaFoldDB" id="F3QIL3"/>
<keyword evidence="3" id="KW-1185">Reference proteome</keyword>
<dbReference type="HOGENOM" id="CLU_1766227_0_0_4"/>
<sequence>MEKKRLFLKRVKSQLLMNMNTDAAIIMKLTTLKNLAAVVIIMARNIAAASMRITMKNTTAAALTIMKKSMKCAVMTTVRKAMTTAVNMVTLMKKDIIMTMIAAVAVMIMNMSKTAWTPIGMFPALILLNTVCSSLPSVRLQVLRTSV</sequence>
<evidence type="ECO:0000313" key="3">
    <source>
        <dbReference type="Proteomes" id="UP000005156"/>
    </source>
</evidence>
<keyword evidence="1" id="KW-1133">Transmembrane helix</keyword>
<organism evidence="2 3">
    <name type="scientific">Parasutterella excrementihominis YIT 11859</name>
    <dbReference type="NCBI Taxonomy" id="762966"/>
    <lineage>
        <taxon>Bacteria</taxon>
        <taxon>Pseudomonadati</taxon>
        <taxon>Pseudomonadota</taxon>
        <taxon>Betaproteobacteria</taxon>
        <taxon>Burkholderiales</taxon>
        <taxon>Sutterellaceae</taxon>
        <taxon>Parasutterella</taxon>
    </lineage>
</organism>
<comment type="caution">
    <text evidence="2">The sequence shown here is derived from an EMBL/GenBank/DDBJ whole genome shotgun (WGS) entry which is preliminary data.</text>
</comment>
<protein>
    <submittedName>
        <fullName evidence="2">Conserved domain protein</fullName>
    </submittedName>
</protein>
<dbReference type="Proteomes" id="UP000005156">
    <property type="component" value="Unassembled WGS sequence"/>
</dbReference>
<proteinExistence type="predicted"/>
<reference evidence="2 3" key="1">
    <citation type="submission" date="2011-02" db="EMBL/GenBank/DDBJ databases">
        <authorList>
            <person name="Weinstock G."/>
            <person name="Sodergren E."/>
            <person name="Clifton S."/>
            <person name="Fulton L."/>
            <person name="Fulton B."/>
            <person name="Courtney L."/>
            <person name="Fronick C."/>
            <person name="Harrison M."/>
            <person name="Strong C."/>
            <person name="Farmer C."/>
            <person name="Delahaunty K."/>
            <person name="Markovic C."/>
            <person name="Hall O."/>
            <person name="Minx P."/>
            <person name="Tomlinson C."/>
            <person name="Mitreva M."/>
            <person name="Hou S."/>
            <person name="Chen J."/>
            <person name="Wollam A."/>
            <person name="Pepin K.H."/>
            <person name="Johnson M."/>
            <person name="Bhonagiri V."/>
            <person name="Zhang X."/>
            <person name="Suruliraj S."/>
            <person name="Warren W."/>
            <person name="Chinwalla A."/>
            <person name="Mardis E.R."/>
            <person name="Wilson R.K."/>
        </authorList>
    </citation>
    <scope>NUCLEOTIDE SEQUENCE [LARGE SCALE GENOMIC DNA]</scope>
    <source>
        <strain evidence="2 3">YIT 11859</strain>
    </source>
</reference>